<dbReference type="AlphaFoldDB" id="A0A6L5Z0G7"/>
<keyword evidence="3" id="KW-1003">Cell membrane</keyword>
<dbReference type="InterPro" id="IPR051907">
    <property type="entry name" value="DoxX-like_oxidoreductase"/>
</dbReference>
<organism evidence="8 9">
    <name type="scientific">Halovulum marinum</name>
    <dbReference type="NCBI Taxonomy" id="2662447"/>
    <lineage>
        <taxon>Bacteria</taxon>
        <taxon>Pseudomonadati</taxon>
        <taxon>Pseudomonadota</taxon>
        <taxon>Alphaproteobacteria</taxon>
        <taxon>Rhodobacterales</taxon>
        <taxon>Paracoccaceae</taxon>
        <taxon>Halovulum</taxon>
    </lineage>
</organism>
<evidence type="ECO:0000313" key="8">
    <source>
        <dbReference type="EMBL" id="MSU89988.1"/>
    </source>
</evidence>
<evidence type="ECO:0000256" key="2">
    <source>
        <dbReference type="ARBA" id="ARBA00006679"/>
    </source>
</evidence>
<sequence>MTDQLKYAAPLGRLLLSVIFITSGWAKLGDPAGTAAYIESGGLPGVLVWPTIALELVGGLFILAGFQVRITAVLLAGFSLLSGVLFHLLPAQGAEGMAQVMQMTQFMKNVSIAGGFLVLVALGAGALSLDSRRGAGTAVAA</sequence>
<comment type="caution">
    <text evidence="8">The sequence shown here is derived from an EMBL/GenBank/DDBJ whole genome shotgun (WGS) entry which is preliminary data.</text>
</comment>
<proteinExistence type="inferred from homology"/>
<evidence type="ECO:0000256" key="7">
    <source>
        <dbReference type="SAM" id="Phobius"/>
    </source>
</evidence>
<feature type="transmembrane region" description="Helical" evidence="7">
    <location>
        <begin position="73"/>
        <end position="90"/>
    </location>
</feature>
<feature type="transmembrane region" description="Helical" evidence="7">
    <location>
        <begin position="7"/>
        <end position="26"/>
    </location>
</feature>
<evidence type="ECO:0000256" key="3">
    <source>
        <dbReference type="ARBA" id="ARBA00022475"/>
    </source>
</evidence>
<feature type="transmembrane region" description="Helical" evidence="7">
    <location>
        <begin position="46"/>
        <end position="66"/>
    </location>
</feature>
<keyword evidence="6 7" id="KW-0472">Membrane</keyword>
<dbReference type="EMBL" id="WIND01000006">
    <property type="protein sequence ID" value="MSU89988.1"/>
    <property type="molecule type" value="Genomic_DNA"/>
</dbReference>
<comment type="similarity">
    <text evidence="2">Belongs to the DoxX family.</text>
</comment>
<comment type="subcellular location">
    <subcellularLocation>
        <location evidence="1">Cell membrane</location>
        <topology evidence="1">Multi-pass membrane protein</topology>
    </subcellularLocation>
</comment>
<dbReference type="GO" id="GO:0005886">
    <property type="term" value="C:plasma membrane"/>
    <property type="evidence" value="ECO:0007669"/>
    <property type="project" value="UniProtKB-SubCell"/>
</dbReference>
<dbReference type="Pfam" id="PF07681">
    <property type="entry name" value="DoxX"/>
    <property type="match status" value="1"/>
</dbReference>
<keyword evidence="4 7" id="KW-0812">Transmembrane</keyword>
<dbReference type="Proteomes" id="UP000474957">
    <property type="component" value="Unassembled WGS sequence"/>
</dbReference>
<accession>A0A6L5Z0G7</accession>
<evidence type="ECO:0000256" key="6">
    <source>
        <dbReference type="ARBA" id="ARBA00023136"/>
    </source>
</evidence>
<evidence type="ECO:0000256" key="1">
    <source>
        <dbReference type="ARBA" id="ARBA00004651"/>
    </source>
</evidence>
<reference evidence="8 9" key="1">
    <citation type="submission" date="2019-10" db="EMBL/GenBank/DDBJ databases">
        <title>Cognatihalovulum marinum gen. nov. sp. nov., a new member of the family Rhodobacteraceae isolated from deep seawater of the Northwest Indian Ocean.</title>
        <authorList>
            <person name="Ruan C."/>
            <person name="Wang J."/>
            <person name="Zheng X."/>
            <person name="Song L."/>
            <person name="Zhu Y."/>
            <person name="Huang Y."/>
            <person name="Lu Z."/>
            <person name="Du W."/>
            <person name="Huang L."/>
            <person name="Dai X."/>
        </authorList>
    </citation>
    <scope>NUCLEOTIDE SEQUENCE [LARGE SCALE GENOMIC DNA]</scope>
    <source>
        <strain evidence="8 9">2CG4</strain>
    </source>
</reference>
<dbReference type="PANTHER" id="PTHR33452:SF1">
    <property type="entry name" value="INNER MEMBRANE PROTEIN YPHA-RELATED"/>
    <property type="match status" value="1"/>
</dbReference>
<dbReference type="InterPro" id="IPR032808">
    <property type="entry name" value="DoxX"/>
</dbReference>
<protein>
    <submittedName>
        <fullName evidence="8">DoxX family membrane protein</fullName>
    </submittedName>
</protein>
<name>A0A6L5Z0G7_9RHOB</name>
<keyword evidence="5 7" id="KW-1133">Transmembrane helix</keyword>
<keyword evidence="9" id="KW-1185">Reference proteome</keyword>
<evidence type="ECO:0000256" key="4">
    <source>
        <dbReference type="ARBA" id="ARBA00022692"/>
    </source>
</evidence>
<evidence type="ECO:0000256" key="5">
    <source>
        <dbReference type="ARBA" id="ARBA00022989"/>
    </source>
</evidence>
<gene>
    <name evidence="8" type="ORF">GE300_10240</name>
</gene>
<feature type="transmembrane region" description="Helical" evidence="7">
    <location>
        <begin position="110"/>
        <end position="129"/>
    </location>
</feature>
<dbReference type="PANTHER" id="PTHR33452">
    <property type="entry name" value="OXIDOREDUCTASE CATD-RELATED"/>
    <property type="match status" value="1"/>
</dbReference>
<dbReference type="RefSeq" id="WP_154446474.1">
    <property type="nucleotide sequence ID" value="NZ_WIND01000006.1"/>
</dbReference>
<evidence type="ECO:0000313" key="9">
    <source>
        <dbReference type="Proteomes" id="UP000474957"/>
    </source>
</evidence>